<dbReference type="InterPro" id="IPR000943">
    <property type="entry name" value="RNA_pol_sigma70"/>
</dbReference>
<dbReference type="AlphaFoldDB" id="A0A6N3A0L1"/>
<gene>
    <name evidence="2" type="ORF">SRLFYP117_01829</name>
</gene>
<dbReference type="Gene3D" id="3.30.950.30">
    <property type="entry name" value="Schlafen, AAA domain"/>
    <property type="match status" value="1"/>
</dbReference>
<dbReference type="RefSeq" id="WP_156676439.1">
    <property type="nucleotide sequence ID" value="NZ_CACRUL010000003.1"/>
</dbReference>
<evidence type="ECO:0000313" key="2">
    <source>
        <dbReference type="EMBL" id="VYT83400.1"/>
    </source>
</evidence>
<dbReference type="InterPro" id="IPR036388">
    <property type="entry name" value="WH-like_DNA-bd_sf"/>
</dbReference>
<dbReference type="GO" id="GO:0003700">
    <property type="term" value="F:DNA-binding transcription factor activity"/>
    <property type="evidence" value="ECO:0007669"/>
    <property type="project" value="InterPro"/>
</dbReference>
<dbReference type="EMBL" id="CACRUL010000003">
    <property type="protein sequence ID" value="VYT83400.1"/>
    <property type="molecule type" value="Genomic_DNA"/>
</dbReference>
<dbReference type="PROSITE" id="PS00716">
    <property type="entry name" value="SIGMA70_2"/>
    <property type="match status" value="1"/>
</dbReference>
<dbReference type="InterPro" id="IPR038461">
    <property type="entry name" value="Schlafen_AlbA_2_dom_sf"/>
</dbReference>
<protein>
    <submittedName>
        <fullName evidence="2">RNA polymerase sigma factor</fullName>
    </submittedName>
</protein>
<reference evidence="2" key="1">
    <citation type="submission" date="2019-11" db="EMBL/GenBank/DDBJ databases">
        <authorList>
            <person name="Feng L."/>
        </authorList>
    </citation>
    <scope>NUCLEOTIDE SEQUENCE</scope>
    <source>
        <strain evidence="2">SrubneriLFYP117</strain>
    </source>
</reference>
<organism evidence="2">
    <name type="scientific">Streptococcus oralis</name>
    <dbReference type="NCBI Taxonomy" id="1303"/>
    <lineage>
        <taxon>Bacteria</taxon>
        <taxon>Bacillati</taxon>
        <taxon>Bacillota</taxon>
        <taxon>Bacilli</taxon>
        <taxon>Lactobacillales</taxon>
        <taxon>Streptococcaceae</taxon>
        <taxon>Streptococcus</taxon>
    </lineage>
</organism>
<accession>A0A6N3A0L1</accession>
<evidence type="ECO:0000259" key="1">
    <source>
        <dbReference type="PROSITE" id="PS00716"/>
    </source>
</evidence>
<dbReference type="GO" id="GO:0006352">
    <property type="term" value="P:DNA-templated transcription initiation"/>
    <property type="evidence" value="ECO:0007669"/>
    <property type="project" value="InterPro"/>
</dbReference>
<dbReference type="SUPFAM" id="SSF88659">
    <property type="entry name" value="Sigma3 and sigma4 domains of RNA polymerase sigma factors"/>
    <property type="match status" value="1"/>
</dbReference>
<feature type="domain" description="RNA polymerase sigma-70" evidence="1">
    <location>
        <begin position="38"/>
        <end position="64"/>
    </location>
</feature>
<sequence>MIKLIKKFFEDYFESIESDRYKAMIYKKNGINQERFYTYEEIGILAGVSKQRIHQIESKIFSKMSLLINGSTIKNKNFKCDEQLVCKTKEFLNDLKDKKIISYFELINKFRISASDKNYFDMYLKILEIKRITLDKENIDIILSSEIDKTVLKEEITRTLKIVKKNILPISKDNIIIQSAKRRRKKSKEYILLSIEVIPFKKLVIDNVEYLDYPDLDLSVGDSAYKLLWIKQKKMGIQDIKKSINKDRGKVGDKIVTTQYLSNQLVAHPELVSLGNKEWGLKNFGIAKISIKDLMKNIFYVEDKPLTSAYILEEIKRRRGEINEKSVISYLSQEDFYQLDDGTYIISDWKRKFASRIKPKRVKTNYNEYVLKHFKESGEEILTFSELWSRSEKTYSGTKYNFKNFLKQRKYLQYHKDENTKVEYFTLAEDRSDLKELHGNKTKTIEEYSKFILRQNNGEKELSKLIKLIQQNYHISRQLVYQFFNKPNRFFLKENRNGILVIKLLESDFNIKISEHDILRFLDEVVTEEGKFDFKQGFLTLDPKRKFDKKSFEKIMMNICAMANHGKNIKGRILIGIADKTSDTRRIEELDNINANEINGFGIVGIEREAKILKMSLEDYLKFINEKISDSGLPDKLKLYLKSHMQYVKVYDKTLLILEAESINGISLYNNLKTQKLELYIRKGPQKYKVNQFNDDNSHSTEFLEVQLRCLGDY</sequence>
<dbReference type="Gene3D" id="1.10.10.10">
    <property type="entry name" value="Winged helix-like DNA-binding domain superfamily/Winged helix DNA-binding domain"/>
    <property type="match status" value="1"/>
</dbReference>
<name>A0A6N3A0L1_STROR</name>
<proteinExistence type="predicted"/>
<dbReference type="InterPro" id="IPR013324">
    <property type="entry name" value="RNA_pol_sigma_r3/r4-like"/>
</dbReference>